<dbReference type="SUPFAM" id="SSF53927">
    <property type="entry name" value="Cytidine deaminase-like"/>
    <property type="match status" value="1"/>
</dbReference>
<dbReference type="PANTHER" id="PTHR11644">
    <property type="entry name" value="CYTIDINE DEAMINASE"/>
    <property type="match status" value="1"/>
</dbReference>
<dbReference type="GO" id="GO:0004126">
    <property type="term" value="F:cytidine deaminase activity"/>
    <property type="evidence" value="ECO:0007669"/>
    <property type="project" value="UniProtKB-UniRule"/>
</dbReference>
<proteinExistence type="inferred from homology"/>
<dbReference type="CDD" id="cd01283">
    <property type="entry name" value="cytidine_deaminase"/>
    <property type="match status" value="1"/>
</dbReference>
<dbReference type="GO" id="GO:0005829">
    <property type="term" value="C:cytosol"/>
    <property type="evidence" value="ECO:0007669"/>
    <property type="project" value="TreeGrafter"/>
</dbReference>
<dbReference type="InterPro" id="IPR050202">
    <property type="entry name" value="Cyt/Deoxycyt_deaminase"/>
</dbReference>
<evidence type="ECO:0000256" key="6">
    <source>
        <dbReference type="ARBA" id="ARBA00022801"/>
    </source>
</evidence>
<dbReference type="FunFam" id="3.40.140.10:FF:000008">
    <property type="entry name" value="Cytidine deaminase"/>
    <property type="match status" value="1"/>
</dbReference>
<dbReference type="PANTHER" id="PTHR11644:SF26">
    <property type="entry name" value="CYTIDINE DEAMINASE"/>
    <property type="match status" value="1"/>
</dbReference>
<sequence>MELVSRCLRARDMAYCPYSRFPVGAAVLTADGAIITGCNVENASYGLTVCAERTALQRAVVEGHRRFIAIAVTCDIKDSFVGPCGACRQVLMEFGSDWTIYLTKPDGSYKETSLRELLPHAFGPEHLAKN</sequence>
<feature type="domain" description="CMP/dCMP-type deaminase" evidence="14">
    <location>
        <begin position="1"/>
        <end position="125"/>
    </location>
</feature>
<dbReference type="Ensembl" id="ENSMMOT00000016964.1">
    <property type="protein sequence ID" value="ENSMMOP00000016687.1"/>
    <property type="gene ID" value="ENSMMOG00000012715.1"/>
</dbReference>
<feature type="binding site" evidence="12">
    <location>
        <position position="50"/>
    </location>
    <ligand>
        <name>Zn(2+)</name>
        <dbReference type="ChEBI" id="CHEBI:29105"/>
        <note>catalytic</note>
    </ligand>
</feature>
<evidence type="ECO:0000313" key="16">
    <source>
        <dbReference type="Proteomes" id="UP000261620"/>
    </source>
</evidence>
<dbReference type="STRING" id="94237.ENSMMOP00000016687"/>
<dbReference type="InterPro" id="IPR006262">
    <property type="entry name" value="Cyt_deam_tetra"/>
</dbReference>
<comment type="function">
    <text evidence="2 13">This enzyme scavenges exogenous and endogenous cytidine and 2'-deoxycytidine for UMP synthesis.</text>
</comment>
<dbReference type="GO" id="GO:0055086">
    <property type="term" value="P:nucleobase-containing small molecule metabolic process"/>
    <property type="evidence" value="ECO:0007669"/>
    <property type="project" value="UniProtKB-ARBA"/>
</dbReference>
<reference evidence="15" key="1">
    <citation type="submission" date="2025-08" db="UniProtKB">
        <authorList>
            <consortium name="Ensembl"/>
        </authorList>
    </citation>
    <scope>IDENTIFICATION</scope>
</reference>
<feature type="binding site" evidence="12">
    <location>
        <position position="84"/>
    </location>
    <ligand>
        <name>Zn(2+)</name>
        <dbReference type="ChEBI" id="CHEBI:29105"/>
        <note>catalytic</note>
    </ligand>
</feature>
<keyword evidence="16" id="KW-1185">Reference proteome</keyword>
<evidence type="ECO:0000256" key="4">
    <source>
        <dbReference type="ARBA" id="ARBA00012783"/>
    </source>
</evidence>
<dbReference type="NCBIfam" id="TIGR01354">
    <property type="entry name" value="cyt_deam_tetra"/>
    <property type="match status" value="1"/>
</dbReference>
<dbReference type="GO" id="GO:0008270">
    <property type="term" value="F:zinc ion binding"/>
    <property type="evidence" value="ECO:0007669"/>
    <property type="project" value="UniProtKB-UniRule"/>
</dbReference>
<dbReference type="GO" id="GO:0072527">
    <property type="term" value="P:pyrimidine-containing compound metabolic process"/>
    <property type="evidence" value="ECO:0007669"/>
    <property type="project" value="UniProtKB-ARBA"/>
</dbReference>
<protein>
    <recommendedName>
        <fullName evidence="4 13">Cytidine deaminase</fullName>
        <ecNumber evidence="4 13">3.5.4.5</ecNumber>
    </recommendedName>
    <alternativeName>
        <fullName evidence="8 13">Cytidine aminohydrolase</fullName>
    </alternativeName>
</protein>
<evidence type="ECO:0000259" key="14">
    <source>
        <dbReference type="PROSITE" id="PS51747"/>
    </source>
</evidence>
<comment type="catalytic activity">
    <reaction evidence="9 13">
        <text>cytidine + H2O + H(+) = uridine + NH4(+)</text>
        <dbReference type="Rhea" id="RHEA:16069"/>
        <dbReference type="ChEBI" id="CHEBI:15377"/>
        <dbReference type="ChEBI" id="CHEBI:15378"/>
        <dbReference type="ChEBI" id="CHEBI:16704"/>
        <dbReference type="ChEBI" id="CHEBI:17562"/>
        <dbReference type="ChEBI" id="CHEBI:28938"/>
        <dbReference type="EC" id="3.5.4.5"/>
    </reaction>
</comment>
<evidence type="ECO:0000256" key="9">
    <source>
        <dbReference type="ARBA" id="ARBA00049558"/>
    </source>
</evidence>
<dbReference type="Gene3D" id="3.40.140.10">
    <property type="entry name" value="Cytidine Deaminase, domain 2"/>
    <property type="match status" value="1"/>
</dbReference>
<evidence type="ECO:0000256" key="13">
    <source>
        <dbReference type="RuleBase" id="RU364006"/>
    </source>
</evidence>
<dbReference type="OMA" id="IEIYFMG"/>
<evidence type="ECO:0000256" key="1">
    <source>
        <dbReference type="ARBA" id="ARBA00001947"/>
    </source>
</evidence>
<evidence type="ECO:0000256" key="7">
    <source>
        <dbReference type="ARBA" id="ARBA00022833"/>
    </source>
</evidence>
<comment type="catalytic activity">
    <reaction evidence="13">
        <text>2'-deoxycytidine + H2O + H(+) = 2'-deoxyuridine + NH4(+)</text>
        <dbReference type="Rhea" id="RHEA:13433"/>
        <dbReference type="ChEBI" id="CHEBI:15377"/>
        <dbReference type="ChEBI" id="CHEBI:15378"/>
        <dbReference type="ChEBI" id="CHEBI:15698"/>
        <dbReference type="ChEBI" id="CHEBI:16450"/>
        <dbReference type="ChEBI" id="CHEBI:28938"/>
        <dbReference type="EC" id="3.5.4.5"/>
    </reaction>
</comment>
<dbReference type="NCBIfam" id="NF004064">
    <property type="entry name" value="PRK05578.1"/>
    <property type="match status" value="1"/>
</dbReference>
<dbReference type="EC" id="3.5.4.5" evidence="4 13"/>
<dbReference type="AlphaFoldDB" id="A0A3Q3WW29"/>
<comment type="cofactor">
    <cofactor evidence="1 12 13">
        <name>Zn(2+)</name>
        <dbReference type="ChEBI" id="CHEBI:29105"/>
    </cofactor>
</comment>
<evidence type="ECO:0000256" key="2">
    <source>
        <dbReference type="ARBA" id="ARBA00003949"/>
    </source>
</evidence>
<evidence type="ECO:0000256" key="5">
    <source>
        <dbReference type="ARBA" id="ARBA00022723"/>
    </source>
</evidence>
<feature type="binding site" evidence="11">
    <location>
        <begin position="39"/>
        <end position="45"/>
    </location>
    <ligand>
        <name>substrate</name>
    </ligand>
</feature>
<evidence type="ECO:0000256" key="12">
    <source>
        <dbReference type="PIRSR" id="PIRSR606262-3"/>
    </source>
</evidence>
<reference evidence="15" key="2">
    <citation type="submission" date="2025-09" db="UniProtKB">
        <authorList>
            <consortium name="Ensembl"/>
        </authorList>
    </citation>
    <scope>IDENTIFICATION</scope>
</reference>
<keyword evidence="5 12" id="KW-0479">Metal-binding</keyword>
<organism evidence="15 16">
    <name type="scientific">Mola mola</name>
    <name type="common">Ocean sunfish</name>
    <name type="synonym">Tetraodon mola</name>
    <dbReference type="NCBI Taxonomy" id="94237"/>
    <lineage>
        <taxon>Eukaryota</taxon>
        <taxon>Metazoa</taxon>
        <taxon>Chordata</taxon>
        <taxon>Craniata</taxon>
        <taxon>Vertebrata</taxon>
        <taxon>Euteleostomi</taxon>
        <taxon>Actinopterygii</taxon>
        <taxon>Neopterygii</taxon>
        <taxon>Teleostei</taxon>
        <taxon>Neoteleostei</taxon>
        <taxon>Acanthomorphata</taxon>
        <taxon>Eupercaria</taxon>
        <taxon>Tetraodontiformes</taxon>
        <taxon>Molidae</taxon>
        <taxon>Mola</taxon>
    </lineage>
</organism>
<dbReference type="Proteomes" id="UP000261620">
    <property type="component" value="Unplaced"/>
</dbReference>
<feature type="active site" description="Proton donor" evidence="10">
    <location>
        <position position="52"/>
    </location>
</feature>
<keyword evidence="7 12" id="KW-0862">Zinc</keyword>
<dbReference type="InterPro" id="IPR002125">
    <property type="entry name" value="CMP_dCMP_dom"/>
</dbReference>
<accession>A0A3Q3WW29</accession>
<dbReference type="InterPro" id="IPR016192">
    <property type="entry name" value="APOBEC/CMP_deaminase_Zn-bd"/>
</dbReference>
<dbReference type="PROSITE" id="PS00903">
    <property type="entry name" value="CYT_DCMP_DEAMINASES_1"/>
    <property type="match status" value="1"/>
</dbReference>
<dbReference type="PROSITE" id="PS51747">
    <property type="entry name" value="CYT_DCMP_DEAMINASES_2"/>
    <property type="match status" value="1"/>
</dbReference>
<keyword evidence="6 13" id="KW-0378">Hydrolase</keyword>
<evidence type="ECO:0000256" key="8">
    <source>
        <dbReference type="ARBA" id="ARBA00032005"/>
    </source>
</evidence>
<evidence type="ECO:0000313" key="15">
    <source>
        <dbReference type="Ensembl" id="ENSMMOP00000016687.1"/>
    </source>
</evidence>
<dbReference type="GO" id="GO:0042802">
    <property type="term" value="F:identical protein binding"/>
    <property type="evidence" value="ECO:0007669"/>
    <property type="project" value="UniProtKB-ARBA"/>
</dbReference>
<dbReference type="Pfam" id="PF00383">
    <property type="entry name" value="dCMP_cyt_deam_1"/>
    <property type="match status" value="1"/>
</dbReference>
<name>A0A3Q3WW29_MOLML</name>
<evidence type="ECO:0000256" key="11">
    <source>
        <dbReference type="PIRSR" id="PIRSR606262-2"/>
    </source>
</evidence>
<evidence type="ECO:0000256" key="3">
    <source>
        <dbReference type="ARBA" id="ARBA00006576"/>
    </source>
</evidence>
<feature type="binding site" evidence="12">
    <location>
        <position position="87"/>
    </location>
    <ligand>
        <name>Zn(2+)</name>
        <dbReference type="ChEBI" id="CHEBI:29105"/>
        <note>catalytic</note>
    </ligand>
</feature>
<dbReference type="InterPro" id="IPR016193">
    <property type="entry name" value="Cytidine_deaminase-like"/>
</dbReference>
<comment type="similarity">
    <text evidence="3 13">Belongs to the cytidine and deoxycytidylate deaminase family.</text>
</comment>
<evidence type="ECO:0000256" key="10">
    <source>
        <dbReference type="PIRSR" id="PIRSR606262-1"/>
    </source>
</evidence>